<protein>
    <recommendedName>
        <fullName evidence="3">MucB/RseB N-terminal domain-containing protein</fullName>
    </recommendedName>
</protein>
<name>A0A6J4TEN1_9ACTN</name>
<dbReference type="AlphaFoldDB" id="A0A6J4TEN1"/>
<feature type="non-terminal residue" evidence="2">
    <location>
        <position position="1"/>
    </location>
</feature>
<feature type="region of interest" description="Disordered" evidence="1">
    <location>
        <begin position="194"/>
        <end position="229"/>
    </location>
</feature>
<dbReference type="EMBL" id="CADCVO010000528">
    <property type="protein sequence ID" value="CAA9520059.1"/>
    <property type="molecule type" value="Genomic_DNA"/>
</dbReference>
<evidence type="ECO:0000256" key="1">
    <source>
        <dbReference type="SAM" id="MobiDB-lite"/>
    </source>
</evidence>
<evidence type="ECO:0008006" key="3">
    <source>
        <dbReference type="Google" id="ProtNLM"/>
    </source>
</evidence>
<gene>
    <name evidence="2" type="ORF">AVDCRST_MAG13-3315</name>
</gene>
<proteinExistence type="predicted"/>
<reference evidence="2" key="1">
    <citation type="submission" date="2020-02" db="EMBL/GenBank/DDBJ databases">
        <authorList>
            <person name="Meier V. D."/>
        </authorList>
    </citation>
    <scope>NUCLEOTIDE SEQUENCE</scope>
    <source>
        <strain evidence="2">AVDCRST_MAG13</strain>
    </source>
</reference>
<feature type="compositionally biased region" description="Low complexity" evidence="1">
    <location>
        <begin position="213"/>
        <end position="229"/>
    </location>
</feature>
<organism evidence="2">
    <name type="scientific">uncultured Solirubrobacteraceae bacterium</name>
    <dbReference type="NCBI Taxonomy" id="1162706"/>
    <lineage>
        <taxon>Bacteria</taxon>
        <taxon>Bacillati</taxon>
        <taxon>Actinomycetota</taxon>
        <taxon>Thermoleophilia</taxon>
        <taxon>Solirubrobacterales</taxon>
        <taxon>Solirubrobacteraceae</taxon>
        <taxon>environmental samples</taxon>
    </lineage>
</organism>
<evidence type="ECO:0000313" key="2">
    <source>
        <dbReference type="EMBL" id="CAA9520059.1"/>
    </source>
</evidence>
<accession>A0A6J4TEN1</accession>
<sequence>SRPRPLARPAAVLAAAAVVAAGVWAVPGGGGRLDLAAAAYAQTSDAGDVLFSRIAVRTVVDLPGRRDVTVSTIKQWRRGEQSLTRVTFGHEGERPQVVDAVFATTGMPRDRSSSDPLPPIDPDEGAEERELLARARHGFVEDFRRSYERGLLQDDGDATFAGRPARRYVVAAPGPEGVRQEIYLDAGTGAPLGSVDRSPVYRDAGGADDAEDGGPPARRAGEEPVGSVVSVTTVETVERLAPTPENLARLER</sequence>